<sequence>MGCETSLMKEKEDTKEASDKDKPRNGNVKADTGGASSKDGISNSNGGGDNTLTRKTAEGTPPGTDPGKSSKDDPHESNEPCVSDPLIAGMPATHVSDPDPQPPTINGDPSHSDSCATEELNGSFSIDLAGSFRVPYSNKGDIILNTKVLESRRSRFVSPSLLMAMSPHPSDNDLVLICIDCGMEIRENCELVLCPLTGKSHV</sequence>
<organism evidence="2 3">
    <name type="scientific">Leishmania lindenbergi</name>
    <dbReference type="NCBI Taxonomy" id="651832"/>
    <lineage>
        <taxon>Eukaryota</taxon>
        <taxon>Discoba</taxon>
        <taxon>Euglenozoa</taxon>
        <taxon>Kinetoplastea</taxon>
        <taxon>Metakinetoplastina</taxon>
        <taxon>Trypanosomatida</taxon>
        <taxon>Trypanosomatidae</taxon>
        <taxon>Leishmaniinae</taxon>
        <taxon>Leishmania</taxon>
    </lineage>
</organism>
<accession>A0AAW3A2K0</accession>
<dbReference type="Proteomes" id="UP001500131">
    <property type="component" value="Unassembled WGS sequence"/>
</dbReference>
<dbReference type="AlphaFoldDB" id="A0AAW3A2K0"/>
<name>A0AAW3A2K0_9TRYP</name>
<proteinExistence type="predicted"/>
<evidence type="ECO:0000256" key="1">
    <source>
        <dbReference type="SAM" id="MobiDB-lite"/>
    </source>
</evidence>
<gene>
    <name evidence="2" type="ORF">Q4I31_006579</name>
</gene>
<feature type="compositionally biased region" description="Basic and acidic residues" evidence="1">
    <location>
        <begin position="68"/>
        <end position="78"/>
    </location>
</feature>
<evidence type="ECO:0000313" key="3">
    <source>
        <dbReference type="Proteomes" id="UP001500131"/>
    </source>
</evidence>
<comment type="caution">
    <text evidence="2">The sequence shown here is derived from an EMBL/GenBank/DDBJ whole genome shotgun (WGS) entry which is preliminary data.</text>
</comment>
<feature type="compositionally biased region" description="Basic and acidic residues" evidence="1">
    <location>
        <begin position="7"/>
        <end position="24"/>
    </location>
</feature>
<dbReference type="EMBL" id="JBAMZK010000034">
    <property type="protein sequence ID" value="KAL0496749.1"/>
    <property type="molecule type" value="Genomic_DNA"/>
</dbReference>
<reference evidence="2 3" key="1">
    <citation type="submission" date="2024-02" db="EMBL/GenBank/DDBJ databases">
        <title>FIRST GENOME SEQUENCES OF Leishmania (Viannia) shawi, Leishmania (Viannia) lindenbergi AND Leishmania (Viannia) utingensis.</title>
        <authorList>
            <person name="Resadore F."/>
            <person name="Custodio M.G.F."/>
            <person name="Boite M.C."/>
            <person name="Cupolillo E."/>
            <person name="Ferreira G.E.M."/>
        </authorList>
    </citation>
    <scope>NUCLEOTIDE SEQUENCE [LARGE SCALE GENOMIC DNA]</scope>
    <source>
        <strain evidence="2 3">MHOM/BR/1966/M15733</strain>
    </source>
</reference>
<feature type="region of interest" description="Disordered" evidence="1">
    <location>
        <begin position="1"/>
        <end position="115"/>
    </location>
</feature>
<keyword evidence="3" id="KW-1185">Reference proteome</keyword>
<protein>
    <submittedName>
        <fullName evidence="2">Uncharacterized protein</fullName>
    </submittedName>
</protein>
<evidence type="ECO:0000313" key="2">
    <source>
        <dbReference type="EMBL" id="KAL0496749.1"/>
    </source>
</evidence>